<evidence type="ECO:0000313" key="1">
    <source>
        <dbReference type="EMBL" id="RZU16116.1"/>
    </source>
</evidence>
<dbReference type="AlphaFoldDB" id="A0A4V2FY36"/>
<comment type="caution">
    <text evidence="1">The sequence shown here is derived from an EMBL/GenBank/DDBJ whole genome shotgun (WGS) entry which is preliminary data.</text>
</comment>
<accession>A0A4V2FY36</accession>
<dbReference type="RefSeq" id="WP_198681672.1">
    <property type="nucleotide sequence ID" value="NZ_SHKR01000012.1"/>
</dbReference>
<gene>
    <name evidence="1" type="ORF">EV645_3664</name>
</gene>
<dbReference type="InterPro" id="IPR023296">
    <property type="entry name" value="Glyco_hydro_beta-prop_sf"/>
</dbReference>
<dbReference type="InterPro" id="IPR050727">
    <property type="entry name" value="GH43_arabinanases"/>
</dbReference>
<dbReference type="PANTHER" id="PTHR43301:SF3">
    <property type="entry name" value="ARABINAN ENDO-1,5-ALPHA-L-ARABINOSIDASE A-RELATED"/>
    <property type="match status" value="1"/>
</dbReference>
<protein>
    <submittedName>
        <fullName evidence="1">Glycosyl hydrolase family 43</fullName>
    </submittedName>
</protein>
<dbReference type="EMBL" id="SHKR01000012">
    <property type="protein sequence ID" value="RZU16116.1"/>
    <property type="molecule type" value="Genomic_DNA"/>
</dbReference>
<keyword evidence="1" id="KW-0378">Hydrolase</keyword>
<sequence>MTLLYTDPVHLAPTDPSLIAGPDGSWWMFYTQRRAREPDGGHRWVHGTDIGVARSSDGLTWEYAGVAEGIDPHPGRNTLWAPEVIRAGDRFHMFTSYIPGVPDQWAGHPRTILHHTSTDLTHWRYDGVLPLSSDRVIDACAYELPEGGWRLWYKDEAAGSTTWSVDSPDLTQWSAPVQAIGGDPHEGPNVFRLGEFYWMITDDWRGQAVHRSVDLTDWEPAGRILDETALGFGHHADVVVERDEGWIFYFTHRRFGFADGVLDPHRLTDVHVAVLRAEGNRLVCDRNAPVAPNYLAQGEIRCP</sequence>
<reference evidence="1 2" key="1">
    <citation type="journal article" date="2015" name="Stand. Genomic Sci.">
        <title>Genomic Encyclopedia of Bacterial and Archaeal Type Strains, Phase III: the genomes of soil and plant-associated and newly described type strains.</title>
        <authorList>
            <person name="Whitman W.B."/>
            <person name="Woyke T."/>
            <person name="Klenk H.P."/>
            <person name="Zhou Y."/>
            <person name="Lilburn T.G."/>
            <person name="Beck B.J."/>
            <person name="De Vos P."/>
            <person name="Vandamme P."/>
            <person name="Eisen J.A."/>
            <person name="Garrity G."/>
            <person name="Hugenholtz P."/>
            <person name="Kyrpides N.C."/>
        </authorList>
    </citation>
    <scope>NUCLEOTIDE SEQUENCE [LARGE SCALE GENOMIC DNA]</scope>
    <source>
        <strain evidence="1 2">VKM Ac-2540</strain>
    </source>
</reference>
<dbReference type="Gene3D" id="2.115.10.20">
    <property type="entry name" value="Glycosyl hydrolase domain, family 43"/>
    <property type="match status" value="1"/>
</dbReference>
<evidence type="ECO:0000313" key="2">
    <source>
        <dbReference type="Proteomes" id="UP000292027"/>
    </source>
</evidence>
<proteinExistence type="predicted"/>
<name>A0A4V2FY36_9ACTN</name>
<dbReference type="Proteomes" id="UP000292027">
    <property type="component" value="Unassembled WGS sequence"/>
</dbReference>
<dbReference type="PANTHER" id="PTHR43301">
    <property type="entry name" value="ARABINAN ENDO-1,5-ALPHA-L-ARABINOSIDASE"/>
    <property type="match status" value="1"/>
</dbReference>
<dbReference type="GO" id="GO:0016787">
    <property type="term" value="F:hydrolase activity"/>
    <property type="evidence" value="ECO:0007669"/>
    <property type="project" value="UniProtKB-KW"/>
</dbReference>
<organism evidence="1 2">
    <name type="scientific">Kribbella rubisoli</name>
    <dbReference type="NCBI Taxonomy" id="3075929"/>
    <lineage>
        <taxon>Bacteria</taxon>
        <taxon>Bacillati</taxon>
        <taxon>Actinomycetota</taxon>
        <taxon>Actinomycetes</taxon>
        <taxon>Propionibacteriales</taxon>
        <taxon>Kribbellaceae</taxon>
        <taxon>Kribbella</taxon>
    </lineage>
</organism>
<dbReference type="SUPFAM" id="SSF75005">
    <property type="entry name" value="Arabinanase/levansucrase/invertase"/>
    <property type="match status" value="1"/>
</dbReference>
<keyword evidence="2" id="KW-1185">Reference proteome</keyword>
<dbReference type="CDD" id="cd08984">
    <property type="entry name" value="GH43-like"/>
    <property type="match status" value="1"/>
</dbReference>